<evidence type="ECO:0000313" key="2">
    <source>
        <dbReference type="Proteomes" id="UP001610432"/>
    </source>
</evidence>
<comment type="caution">
    <text evidence="1">The sequence shown here is derived from an EMBL/GenBank/DDBJ whole genome shotgun (WGS) entry which is preliminary data.</text>
</comment>
<protein>
    <submittedName>
        <fullName evidence="1">Uncharacterized protein</fullName>
    </submittedName>
</protein>
<dbReference type="RefSeq" id="XP_070882154.1">
    <property type="nucleotide sequence ID" value="XM_071030184.1"/>
</dbReference>
<dbReference type="GeneID" id="98145256"/>
<organism evidence="1 2">
    <name type="scientific">Aspergillus lucknowensis</name>
    <dbReference type="NCBI Taxonomy" id="176173"/>
    <lineage>
        <taxon>Eukaryota</taxon>
        <taxon>Fungi</taxon>
        <taxon>Dikarya</taxon>
        <taxon>Ascomycota</taxon>
        <taxon>Pezizomycotina</taxon>
        <taxon>Eurotiomycetes</taxon>
        <taxon>Eurotiomycetidae</taxon>
        <taxon>Eurotiales</taxon>
        <taxon>Aspergillaceae</taxon>
        <taxon>Aspergillus</taxon>
        <taxon>Aspergillus subgen. Nidulantes</taxon>
    </lineage>
</organism>
<reference evidence="1 2" key="1">
    <citation type="submission" date="2024-07" db="EMBL/GenBank/DDBJ databases">
        <title>Section-level genome sequencing and comparative genomics of Aspergillus sections Usti and Cavernicolus.</title>
        <authorList>
            <consortium name="Lawrence Berkeley National Laboratory"/>
            <person name="Nybo J.L."/>
            <person name="Vesth T.C."/>
            <person name="Theobald S."/>
            <person name="Frisvad J.C."/>
            <person name="Larsen T.O."/>
            <person name="Kjaerboelling I."/>
            <person name="Rothschild-Mancinelli K."/>
            <person name="Lyhne E.K."/>
            <person name="Kogle M.E."/>
            <person name="Barry K."/>
            <person name="Clum A."/>
            <person name="Na H."/>
            <person name="Ledsgaard L."/>
            <person name="Lin J."/>
            <person name="Lipzen A."/>
            <person name="Kuo A."/>
            <person name="Riley R."/>
            <person name="Mondo S."/>
            <person name="Labutti K."/>
            <person name="Haridas S."/>
            <person name="Pangalinan J."/>
            <person name="Salamov A.A."/>
            <person name="Simmons B.A."/>
            <person name="Magnuson J.K."/>
            <person name="Chen J."/>
            <person name="Drula E."/>
            <person name="Henrissat B."/>
            <person name="Wiebenga A."/>
            <person name="Lubbers R.J."/>
            <person name="Gomes A.C."/>
            <person name="Macurrencykelacurrency M.R."/>
            <person name="Stajich J."/>
            <person name="Grigoriev I.V."/>
            <person name="Mortensen U.H."/>
            <person name="De Vries R.P."/>
            <person name="Baker S.E."/>
            <person name="Andersen M.R."/>
        </authorList>
    </citation>
    <scope>NUCLEOTIDE SEQUENCE [LARGE SCALE GENOMIC DNA]</scope>
    <source>
        <strain evidence="1 2">CBS 449.75</strain>
    </source>
</reference>
<sequence>MGDVLRTGKIEFKHVDAPENPADGLTKPFEAQDYERFRELLRGEQLISLSSASPLTIKGYGRHSRLLGS</sequence>
<gene>
    <name evidence="1" type="ORF">BJX67DRAFT_364386</name>
</gene>
<keyword evidence="2" id="KW-1185">Reference proteome</keyword>
<evidence type="ECO:0000313" key="1">
    <source>
        <dbReference type="EMBL" id="KAL2863175.1"/>
    </source>
</evidence>
<name>A0ABR4LFC9_9EURO</name>
<accession>A0ABR4LFC9</accession>
<dbReference type="Proteomes" id="UP001610432">
    <property type="component" value="Unassembled WGS sequence"/>
</dbReference>
<proteinExistence type="predicted"/>
<dbReference type="EMBL" id="JBFXLQ010000055">
    <property type="protein sequence ID" value="KAL2863175.1"/>
    <property type="molecule type" value="Genomic_DNA"/>
</dbReference>